<dbReference type="STRING" id="715226.ABI_36010"/>
<reference evidence="2" key="1">
    <citation type="submission" date="2011-03" db="EMBL/GenBank/DDBJ databases">
        <title>Draft genome sequence of Brevundimonas diminuta.</title>
        <authorList>
            <person name="Brown P.J.B."/>
            <person name="Buechlein A."/>
            <person name="Hemmerich C."/>
            <person name="Brun Y.V."/>
        </authorList>
    </citation>
    <scope>NUCLEOTIDE SEQUENCE [LARGE SCALE GENOMIC DNA]</scope>
    <source>
        <strain evidence="2">C19</strain>
    </source>
</reference>
<sequence>MGQNLFAGLQRVLAMFGGAVLCPLLIEFDPNTTIFFSGLGSS</sequence>
<dbReference type="Proteomes" id="UP000006512">
    <property type="component" value="Unassembled WGS sequence"/>
</dbReference>
<evidence type="ECO:0000313" key="2">
    <source>
        <dbReference type="Proteomes" id="UP000006512"/>
    </source>
</evidence>
<dbReference type="HOGENOM" id="CLU_3246582_0_0_5"/>
<dbReference type="AlphaFoldDB" id="F4QQT9"/>
<accession>F4QQT9</accession>
<dbReference type="EMBL" id="GL883079">
    <property type="protein sequence ID" value="EGF90576.1"/>
    <property type="molecule type" value="Genomic_DNA"/>
</dbReference>
<keyword evidence="2" id="KW-1185">Reference proteome</keyword>
<evidence type="ECO:0000313" key="1">
    <source>
        <dbReference type="EMBL" id="EGF90576.1"/>
    </source>
</evidence>
<proteinExistence type="predicted"/>
<gene>
    <name evidence="1" type="ORF">ABI_36010</name>
</gene>
<protein>
    <submittedName>
        <fullName evidence="1">Uncharacterized protein</fullName>
    </submittedName>
</protein>
<organism evidence="1 2">
    <name type="scientific">Asticcacaulis biprosthecium C19</name>
    <dbReference type="NCBI Taxonomy" id="715226"/>
    <lineage>
        <taxon>Bacteria</taxon>
        <taxon>Pseudomonadati</taxon>
        <taxon>Pseudomonadota</taxon>
        <taxon>Alphaproteobacteria</taxon>
        <taxon>Caulobacterales</taxon>
        <taxon>Caulobacteraceae</taxon>
        <taxon>Asticcacaulis</taxon>
    </lineage>
</organism>
<name>F4QQT9_9CAUL</name>